<dbReference type="InterPro" id="IPR038672">
    <property type="entry name" value="CpcT/CpeT_sf"/>
</dbReference>
<dbReference type="Gene3D" id="2.40.128.590">
    <property type="entry name" value="CpcT/CpeT domain"/>
    <property type="match status" value="2"/>
</dbReference>
<comment type="caution">
    <text evidence="3">The sequence shown here is derived from an EMBL/GenBank/DDBJ whole genome shotgun (WGS) entry which is preliminary data.</text>
</comment>
<reference evidence="3" key="1">
    <citation type="submission" date="2018-12" db="EMBL/GenBank/DDBJ databases">
        <authorList>
            <person name="Will S."/>
            <person name="Neumann-Schaal M."/>
            <person name="Henke P."/>
        </authorList>
    </citation>
    <scope>NUCLEOTIDE SEQUENCE</scope>
    <source>
        <strain evidence="3">PCC 7102</strain>
    </source>
</reference>
<name>A0A433V7V2_9CYAN</name>
<organism evidence="3 4">
    <name type="scientific">Dulcicalothrix desertica PCC 7102</name>
    <dbReference type="NCBI Taxonomy" id="232991"/>
    <lineage>
        <taxon>Bacteria</taxon>
        <taxon>Bacillati</taxon>
        <taxon>Cyanobacteriota</taxon>
        <taxon>Cyanophyceae</taxon>
        <taxon>Nostocales</taxon>
        <taxon>Calotrichaceae</taxon>
        <taxon>Dulcicalothrix</taxon>
    </lineage>
</organism>
<evidence type="ECO:0000256" key="2">
    <source>
        <dbReference type="ARBA" id="ARBA00023239"/>
    </source>
</evidence>
<dbReference type="OrthoDB" id="509174at2"/>
<gene>
    <name evidence="3" type="primary">cpcT3</name>
    <name evidence="3" type="ORF">DSM106972_062650</name>
</gene>
<dbReference type="Proteomes" id="UP000271624">
    <property type="component" value="Unassembled WGS sequence"/>
</dbReference>
<accession>A0A433V7V2</accession>
<keyword evidence="2 3" id="KW-0456">Lyase</keyword>
<dbReference type="InterPro" id="IPR010404">
    <property type="entry name" value="CpcT/CpeT"/>
</dbReference>
<dbReference type="GO" id="GO:0016829">
    <property type="term" value="F:lyase activity"/>
    <property type="evidence" value="ECO:0007669"/>
    <property type="project" value="UniProtKB-KW"/>
</dbReference>
<dbReference type="Pfam" id="PF06206">
    <property type="entry name" value="CpeT"/>
    <property type="match status" value="2"/>
</dbReference>
<evidence type="ECO:0000256" key="1">
    <source>
        <dbReference type="ARBA" id="ARBA00008206"/>
    </source>
</evidence>
<dbReference type="EMBL" id="RSCL01000017">
    <property type="protein sequence ID" value="RUT02190.1"/>
    <property type="molecule type" value="Genomic_DNA"/>
</dbReference>
<reference evidence="3" key="2">
    <citation type="journal article" date="2019" name="Genome Biol. Evol.">
        <title>Day and night: Metabolic profiles and evolutionary relationships of six axenic non-marine cyanobacteria.</title>
        <authorList>
            <person name="Will S.E."/>
            <person name="Henke P."/>
            <person name="Boedeker C."/>
            <person name="Huang S."/>
            <person name="Brinkmann H."/>
            <person name="Rohde M."/>
            <person name="Jarek M."/>
            <person name="Friedl T."/>
            <person name="Seufert S."/>
            <person name="Schumacher M."/>
            <person name="Overmann J."/>
            <person name="Neumann-Schaal M."/>
            <person name="Petersen J."/>
        </authorList>
    </citation>
    <scope>NUCLEOTIDE SEQUENCE [LARGE SCALE GENOMIC DNA]</scope>
    <source>
        <strain evidence="3">PCC 7102</strain>
    </source>
</reference>
<protein>
    <submittedName>
        <fullName evidence="3">Chromophore lyase CpcT/CpeT 3</fullName>
    </submittedName>
</protein>
<dbReference type="PANTHER" id="PTHR35137:SF1">
    <property type="entry name" value="CHROMOPHORE LYASE CRL, CHLOROPLASTIC"/>
    <property type="match status" value="1"/>
</dbReference>
<sequence length="135" mass="15406">MTISLTSQSANTSDLLTLAQWMAVNFSNPNLRKANSKQYAHIHVFRPLPFNCFIAIGFYSEQVYDYGLWAPYSMVFTRVGDVFRRDVEPDNTWDSLDKGMDVETPEQIWGSRPGPLCFEKKQNFANEVPAVSDLC</sequence>
<dbReference type="AlphaFoldDB" id="A0A433V7V2"/>
<evidence type="ECO:0000313" key="3">
    <source>
        <dbReference type="EMBL" id="RUT02190.1"/>
    </source>
</evidence>
<proteinExistence type="inferred from homology"/>
<dbReference type="PANTHER" id="PTHR35137">
    <property type="entry name" value="CHROMOPHORE LYASE CRL, CHLOROPLASTIC"/>
    <property type="match status" value="1"/>
</dbReference>
<comment type="similarity">
    <text evidence="1">Belongs to the CpcT/CpeT biliprotein lyase family.</text>
</comment>
<dbReference type="RefSeq" id="WP_127084459.1">
    <property type="nucleotide sequence ID" value="NZ_RSCL01000017.1"/>
</dbReference>
<evidence type="ECO:0000313" key="4">
    <source>
        <dbReference type="Proteomes" id="UP000271624"/>
    </source>
</evidence>
<keyword evidence="4" id="KW-1185">Reference proteome</keyword>